<keyword evidence="3" id="KW-0592">Phosphate transport</keyword>
<gene>
    <name evidence="5" type="primary">pstS_6</name>
    <name evidence="5" type="ORF">GALL_67000</name>
</gene>
<dbReference type="CDD" id="cd13565">
    <property type="entry name" value="PBP2_PstS"/>
    <property type="match status" value="1"/>
</dbReference>
<organism evidence="5">
    <name type="scientific">mine drainage metagenome</name>
    <dbReference type="NCBI Taxonomy" id="410659"/>
    <lineage>
        <taxon>unclassified sequences</taxon>
        <taxon>metagenomes</taxon>
        <taxon>ecological metagenomes</taxon>
    </lineage>
</organism>
<evidence type="ECO:0000313" key="5">
    <source>
        <dbReference type="EMBL" id="OIR11843.1"/>
    </source>
</evidence>
<dbReference type="SUPFAM" id="SSF53850">
    <property type="entry name" value="Periplasmic binding protein-like II"/>
    <property type="match status" value="1"/>
</dbReference>
<evidence type="ECO:0000256" key="1">
    <source>
        <dbReference type="ARBA" id="ARBA00008725"/>
    </source>
</evidence>
<reference evidence="5" key="1">
    <citation type="submission" date="2016-10" db="EMBL/GenBank/DDBJ databases">
        <title>Sequence of Gallionella enrichment culture.</title>
        <authorList>
            <person name="Poehlein A."/>
            <person name="Muehling M."/>
            <person name="Daniel R."/>
        </authorList>
    </citation>
    <scope>NUCLEOTIDE SEQUENCE</scope>
</reference>
<dbReference type="Gene3D" id="3.40.190.10">
    <property type="entry name" value="Periplasmic binding protein-like II"/>
    <property type="match status" value="2"/>
</dbReference>
<evidence type="ECO:0000256" key="2">
    <source>
        <dbReference type="ARBA" id="ARBA00022448"/>
    </source>
</evidence>
<comment type="caution">
    <text evidence="5">The sequence shown here is derived from an EMBL/GenBank/DDBJ whole genome shotgun (WGS) entry which is preliminary data.</text>
</comment>
<dbReference type="NCBIfam" id="TIGR00975">
    <property type="entry name" value="3a0107s03"/>
    <property type="match status" value="1"/>
</dbReference>
<accession>A0A1J5SV48</accession>
<name>A0A1J5SV48_9ZZZZ</name>
<dbReference type="InterPro" id="IPR024370">
    <property type="entry name" value="PBP_domain"/>
</dbReference>
<protein>
    <submittedName>
        <fullName evidence="5">Phosphate-binding protein PstS</fullName>
    </submittedName>
</protein>
<dbReference type="InterPro" id="IPR005673">
    <property type="entry name" value="ABC_phos-bd_PstS"/>
</dbReference>
<dbReference type="PANTHER" id="PTHR42996:SF1">
    <property type="entry name" value="PHOSPHATE-BINDING PROTEIN PSTS"/>
    <property type="match status" value="1"/>
</dbReference>
<keyword evidence="2" id="KW-0813">Transport</keyword>
<dbReference type="EMBL" id="MLJW01000019">
    <property type="protein sequence ID" value="OIR11843.1"/>
    <property type="molecule type" value="Genomic_DNA"/>
</dbReference>
<evidence type="ECO:0000259" key="4">
    <source>
        <dbReference type="Pfam" id="PF12849"/>
    </source>
</evidence>
<dbReference type="PANTHER" id="PTHR42996">
    <property type="entry name" value="PHOSPHATE-BINDING PROTEIN PSTS"/>
    <property type="match status" value="1"/>
</dbReference>
<proteinExistence type="inferred from homology"/>
<evidence type="ECO:0000256" key="3">
    <source>
        <dbReference type="ARBA" id="ARBA00022592"/>
    </source>
</evidence>
<dbReference type="InterPro" id="IPR050962">
    <property type="entry name" value="Phosphate-bind_PstS"/>
</dbReference>
<dbReference type="GO" id="GO:0035435">
    <property type="term" value="P:phosphate ion transmembrane transport"/>
    <property type="evidence" value="ECO:0007669"/>
    <property type="project" value="InterPro"/>
</dbReference>
<dbReference type="PIRSF" id="PIRSF002756">
    <property type="entry name" value="PstS"/>
    <property type="match status" value="1"/>
</dbReference>
<sequence length="372" mass="40415">MFAAKLHGWQKSGDSFVLEIKEKSMKKNKAWISLSTIFLLALMLNQAQAGVIFGVGATFPKQVYQEWGKQYKAETGSSLAYFAQGSGKGIEAISSGKADFGASDKPLTPEELERDRLIQFPVLIGGIVPVVNIKKIGDGQLQLDGTTLADIYLGKIRHWNDPAIVALNPGLVLPDDAINVLYRSDKSGSTFVLTDYLSKVSGEWKAALGAATAVAWKVGEGAEGGDNLAKKIGNTPNSIGYLDPAVVQQRHLAIVKMRNRDGKYVSPNQASFAAAAKSAEWNPSNGFNQSLTDQTGSESWPLATATYIVISRSPAEAAGTEEALKYFDWTFRKGNVIAQNLGFVLIPAETMQSVRDFWKAQIRDRAGRPLWK</sequence>
<dbReference type="NCBIfam" id="NF008171">
    <property type="entry name" value="PRK10918.1"/>
    <property type="match status" value="1"/>
</dbReference>
<feature type="domain" description="PBP" evidence="4">
    <location>
        <begin position="48"/>
        <end position="331"/>
    </location>
</feature>
<dbReference type="AlphaFoldDB" id="A0A1J5SV48"/>
<dbReference type="GO" id="GO:0042301">
    <property type="term" value="F:phosphate ion binding"/>
    <property type="evidence" value="ECO:0007669"/>
    <property type="project" value="InterPro"/>
</dbReference>
<dbReference type="GO" id="GO:0043190">
    <property type="term" value="C:ATP-binding cassette (ABC) transporter complex"/>
    <property type="evidence" value="ECO:0007669"/>
    <property type="project" value="InterPro"/>
</dbReference>
<dbReference type="Pfam" id="PF12849">
    <property type="entry name" value="PBP_like_2"/>
    <property type="match status" value="1"/>
</dbReference>
<comment type="similarity">
    <text evidence="1">Belongs to the PstS family.</text>
</comment>